<feature type="transmembrane region" description="Helical" evidence="7">
    <location>
        <begin position="1076"/>
        <end position="1095"/>
    </location>
</feature>
<dbReference type="PANTHER" id="PTHR22914:SF42">
    <property type="entry name" value="CHITIN SYNTHASE"/>
    <property type="match status" value="1"/>
</dbReference>
<sequence>MKIIFLRQETGCEKWDIPSFQPYTNADIDPSEESQKMELIMKIMKVFVYIFTFVIVLTSSIISKSSMLFMTSQLNQNKVMEVCKQDLERYTSAVPQEELIRWTWCIVIAYSFPEICYFMRSIRICIFKSSPRPLLKVFIIVATLETLNAIGHSLLLFCILPNLDAICGAMISTCLFLIPGVIDYKEIKKTTSISAKNTFLLSLDIFAVLSQISGLLVWPIVYGGKNWQLLTLPCALIFISASWWENYASSHSDFSIIRSISKIKVKINKSRYFIYTIISVWKIIVFLCMSILCWHLNGLNIYELFSRIPEIFSPYKVTFSESLAENISRSEYVTDISNDTNFGKDIQLETSHQILIYCLAIQLLSGYVCHAFGDQKNLNEFRHEIKPETLKFQLTTHLSYFICISGKFACKVCMQIFSFAFPLTLAVPMTVTVLIIICMKHSENPCYFNEILSTHLFFKSPSTYDFHHLMFEMHVWLWAPWFISQIWITRHIWTPKFHRVAPTEELFVNSSYSAALVDPSIIASRRKADEAHEEVKDSNSHCNYYGDVNLNTDSLENKSSDCTTQIYVCATLWHEREDEMKNLLKSIFYLDSDQSARETAQIYFKVKDPDYYKLEVNIFFDDAFELDDDEHEAVNVFVKIFVDTISLAASEVHEQVVKLRPPLKCSTPYGGRLVWTLPGKNKMIVHLKDKTKIKIRKRWSLVMNTYYILGYQLLCSNIDVAKKEKQAENTYILALDGDVSFKPKALQLLIDRMKKNTRVGAVCGRIHPLGSGPMVWYQRFEYAIAHWFQKATENVIGSVLCSPGCFSLYRSEALLQVANEYTTRPTEAKHYFQFEQGEDRWLSTLLLQKGFLIEYCAASDAHTHVPETFYEFYNQRTRWIPSTIINTVDLITKFKRFASIHGNISSLYIGYQMIVTAGNFMGPGAVLLLLTAAFQFAFGFDVWSSFIFNFIPVIIFILICLTTTAKIQKGTALLLSTAYGLVMMAILAVTITQMIKSGPFAPVSFFGCTLLGGFLLAALLHPMECGCMIHGFIFYLAIPSMYLLLVVYAVFNLNGVKWGTREIVPIWRLKKNNFSLIFYIVVDFFSFISMAQNQLMDCKEPRQRKYVLSIFKSADNEMGSFECSLAGLFKCLFCTHNDGNREQEREYQLEVSKTLTSIDNRLKKLESGSKPEATLDGTIFSTLPNSLEETAERENQNDVHSIAISAFIQNSISSDEENGNAPIKPHWTTEFPPFEKAKFSPLGPNENKFWVGLIDKYLYPQLPAYSERTVIVELNENFRNKCIYAFIMLNAFFVVTILSLQTHQESLSMKWPLGTRSKIKFAQESRTCYITKTGYQLDPIGLTIVFLFGVPLIIQLICMCIHCMRTFCHILSSTQLKKDEHIHENQHITPDFALEITREWQRLRGVDTDLQERSQNVQRETMTNDEVNGLSQNATALVEFLRKIKVEDRPRSPLHQNQSGQRGTIMVIESNRNKKRINSHDIAFKRRIESINPALLEGTVFGKRPSERNSSLGLVQDIITEETEL</sequence>
<dbReference type="PANTHER" id="PTHR22914">
    <property type="entry name" value="CHITIN SYNTHASE"/>
    <property type="match status" value="1"/>
</dbReference>
<evidence type="ECO:0000256" key="5">
    <source>
        <dbReference type="ARBA" id="ARBA00022989"/>
    </source>
</evidence>
<reference evidence="9" key="1">
    <citation type="submission" date="2013-04" db="EMBL/GenBank/DDBJ databases">
        <authorList>
            <person name="Qu J."/>
            <person name="Murali S.C."/>
            <person name="Bandaranaike D."/>
            <person name="Bellair M."/>
            <person name="Blankenburg K."/>
            <person name="Chao H."/>
            <person name="Dinh H."/>
            <person name="Doddapaneni H."/>
            <person name="Downs B."/>
            <person name="Dugan-Rocha S."/>
            <person name="Elkadiri S."/>
            <person name="Gnanaolivu R.D."/>
            <person name="Hernandez B."/>
            <person name="Javaid M."/>
            <person name="Jayaseelan J.C."/>
            <person name="Lee S."/>
            <person name="Li M."/>
            <person name="Ming W."/>
            <person name="Munidasa M."/>
            <person name="Muniz J."/>
            <person name="Nguyen L."/>
            <person name="Ongeri F."/>
            <person name="Osuji N."/>
            <person name="Pu L.-L."/>
            <person name="Puazo M."/>
            <person name="Qu C."/>
            <person name="Quiroz J."/>
            <person name="Raj R."/>
            <person name="Weissenberger G."/>
            <person name="Xin Y."/>
            <person name="Zou X."/>
            <person name="Han Y."/>
            <person name="Richards S."/>
            <person name="Worley K."/>
            <person name="Muzny D."/>
            <person name="Gibbs R."/>
        </authorList>
    </citation>
    <scope>NUCLEOTIDE SEQUENCE</scope>
    <source>
        <strain evidence="9">Sampled in the wild</strain>
    </source>
</reference>
<feature type="transmembrane region" description="Helical" evidence="7">
    <location>
        <begin position="972"/>
        <end position="995"/>
    </location>
</feature>
<evidence type="ECO:0000256" key="7">
    <source>
        <dbReference type="SAM" id="Phobius"/>
    </source>
</evidence>
<keyword evidence="3" id="KW-0328">Glycosyltransferase</keyword>
<dbReference type="GO" id="GO:0004100">
    <property type="term" value="F:chitin synthase activity"/>
    <property type="evidence" value="ECO:0007669"/>
    <property type="project" value="UniProtKB-EC"/>
</dbReference>
<feature type="transmembrane region" description="Helical" evidence="7">
    <location>
        <begin position="920"/>
        <end position="940"/>
    </location>
</feature>
<feature type="transmembrane region" description="Helical" evidence="7">
    <location>
        <begin position="416"/>
        <end position="437"/>
    </location>
</feature>
<evidence type="ECO:0000256" key="3">
    <source>
        <dbReference type="ARBA" id="ARBA00022676"/>
    </source>
</evidence>
<keyword evidence="3" id="KW-0808">Transferase</keyword>
<dbReference type="EMBL" id="KZ308218">
    <property type="protein sequence ID" value="KAG8224960.1"/>
    <property type="molecule type" value="Genomic_DNA"/>
</dbReference>
<evidence type="ECO:0000256" key="1">
    <source>
        <dbReference type="ARBA" id="ARBA00004141"/>
    </source>
</evidence>
<feature type="transmembrane region" description="Helical" evidence="7">
    <location>
        <begin position="354"/>
        <end position="373"/>
    </location>
</feature>
<feature type="domain" description="Chitin synthase chs-1/2 N-terminal putative transporter" evidence="8">
    <location>
        <begin position="35"/>
        <end position="308"/>
    </location>
</feature>
<evidence type="ECO:0000313" key="9">
    <source>
        <dbReference type="EMBL" id="KAG8224960.1"/>
    </source>
</evidence>
<dbReference type="OrthoDB" id="370884at2759"/>
<gene>
    <name evidence="9" type="ORF">J437_LFUL005668</name>
</gene>
<keyword evidence="6 7" id="KW-0472">Membrane</keyword>
<dbReference type="InterPro" id="IPR029044">
    <property type="entry name" value="Nucleotide-diphossugar_trans"/>
</dbReference>
<feature type="transmembrane region" description="Helical" evidence="7">
    <location>
        <begin position="946"/>
        <end position="965"/>
    </location>
</feature>
<comment type="caution">
    <text evidence="9">The sequence shown here is derived from an EMBL/GenBank/DDBJ whole genome shotgun (WGS) entry which is preliminary data.</text>
</comment>
<dbReference type="GO" id="GO:0006031">
    <property type="term" value="P:chitin biosynthetic process"/>
    <property type="evidence" value="ECO:0007669"/>
    <property type="project" value="TreeGrafter"/>
</dbReference>
<feature type="transmembrane region" description="Helical" evidence="7">
    <location>
        <begin position="1340"/>
        <end position="1361"/>
    </location>
</feature>
<dbReference type="Proteomes" id="UP000792457">
    <property type="component" value="Unassembled WGS sequence"/>
</dbReference>
<keyword evidence="5 7" id="KW-1133">Transmembrane helix</keyword>
<feature type="transmembrane region" description="Helical" evidence="7">
    <location>
        <begin position="203"/>
        <end position="221"/>
    </location>
</feature>
<dbReference type="InterPro" id="IPR004835">
    <property type="entry name" value="Chitin_synth"/>
</dbReference>
<feature type="transmembrane region" description="Helical" evidence="7">
    <location>
        <begin position="1032"/>
        <end position="1051"/>
    </location>
</feature>
<dbReference type="InterPro" id="IPR055120">
    <property type="entry name" value="Chs-1/2_IV_N"/>
</dbReference>
<evidence type="ECO:0000313" key="10">
    <source>
        <dbReference type="Proteomes" id="UP000792457"/>
    </source>
</evidence>
<evidence type="ECO:0000256" key="6">
    <source>
        <dbReference type="ARBA" id="ARBA00023136"/>
    </source>
</evidence>
<proteinExistence type="predicted"/>
<evidence type="ECO:0000256" key="2">
    <source>
        <dbReference type="ARBA" id="ARBA00012543"/>
    </source>
</evidence>
<dbReference type="GO" id="GO:0016020">
    <property type="term" value="C:membrane"/>
    <property type="evidence" value="ECO:0007669"/>
    <property type="project" value="UniProtKB-SubCell"/>
</dbReference>
<feature type="transmembrane region" description="Helical" evidence="7">
    <location>
        <begin position="1282"/>
        <end position="1300"/>
    </location>
</feature>
<evidence type="ECO:0000259" key="8">
    <source>
        <dbReference type="Pfam" id="PF23000"/>
    </source>
</evidence>
<keyword evidence="10" id="KW-1185">Reference proteome</keyword>
<feature type="transmembrane region" description="Helical" evidence="7">
    <location>
        <begin position="475"/>
        <end position="493"/>
    </location>
</feature>
<dbReference type="GO" id="GO:0071944">
    <property type="term" value="C:cell periphery"/>
    <property type="evidence" value="ECO:0007669"/>
    <property type="project" value="TreeGrafter"/>
</dbReference>
<accession>A0A8K0NUD1</accession>
<comment type="subcellular location">
    <subcellularLocation>
        <location evidence="1">Membrane</location>
        <topology evidence="1">Multi-pass membrane protein</topology>
    </subcellularLocation>
</comment>
<dbReference type="SUPFAM" id="SSF53448">
    <property type="entry name" value="Nucleotide-diphospho-sugar transferases"/>
    <property type="match status" value="1"/>
</dbReference>
<dbReference type="Pfam" id="PF23000">
    <property type="entry name" value="ChitinSynthase_IV_N"/>
    <property type="match status" value="1"/>
</dbReference>
<protein>
    <recommendedName>
        <fullName evidence="2">chitin synthase</fullName>
        <ecNumber evidence="2">2.4.1.16</ecNumber>
    </recommendedName>
</protein>
<feature type="transmembrane region" description="Helical" evidence="7">
    <location>
        <begin position="272"/>
        <end position="297"/>
    </location>
</feature>
<feature type="transmembrane region" description="Helical" evidence="7">
    <location>
        <begin position="163"/>
        <end position="182"/>
    </location>
</feature>
<dbReference type="EC" id="2.4.1.16" evidence="2"/>
<feature type="transmembrane region" description="Helical" evidence="7">
    <location>
        <begin position="99"/>
        <end position="122"/>
    </location>
</feature>
<feature type="transmembrane region" description="Helical" evidence="7">
    <location>
        <begin position="134"/>
        <end position="157"/>
    </location>
</feature>
<keyword evidence="4 7" id="KW-0812">Transmembrane</keyword>
<evidence type="ECO:0000256" key="4">
    <source>
        <dbReference type="ARBA" id="ARBA00022692"/>
    </source>
</evidence>
<feature type="transmembrane region" description="Helical" evidence="7">
    <location>
        <begin position="46"/>
        <end position="70"/>
    </location>
</feature>
<reference evidence="9" key="2">
    <citation type="submission" date="2017-10" db="EMBL/GenBank/DDBJ databases">
        <title>Ladona fulva Genome sequencing and assembly.</title>
        <authorList>
            <person name="Murali S."/>
            <person name="Richards S."/>
            <person name="Bandaranaike D."/>
            <person name="Bellair M."/>
            <person name="Blankenburg K."/>
            <person name="Chao H."/>
            <person name="Dinh H."/>
            <person name="Doddapaneni H."/>
            <person name="Dugan-Rocha S."/>
            <person name="Elkadiri S."/>
            <person name="Gnanaolivu R."/>
            <person name="Hernandez B."/>
            <person name="Skinner E."/>
            <person name="Javaid M."/>
            <person name="Lee S."/>
            <person name="Li M."/>
            <person name="Ming W."/>
            <person name="Munidasa M."/>
            <person name="Muniz J."/>
            <person name="Nguyen L."/>
            <person name="Hughes D."/>
            <person name="Osuji N."/>
            <person name="Pu L.-L."/>
            <person name="Puazo M."/>
            <person name="Qu C."/>
            <person name="Quiroz J."/>
            <person name="Raj R."/>
            <person name="Weissenberger G."/>
            <person name="Xin Y."/>
            <person name="Zou X."/>
            <person name="Han Y."/>
            <person name="Worley K."/>
            <person name="Muzny D."/>
            <person name="Gibbs R."/>
        </authorList>
    </citation>
    <scope>NUCLEOTIDE SEQUENCE</scope>
    <source>
        <strain evidence="9">Sampled in the wild</strain>
    </source>
</reference>
<dbReference type="Pfam" id="PF03142">
    <property type="entry name" value="Chitin_synth_2"/>
    <property type="match status" value="1"/>
</dbReference>
<feature type="transmembrane region" description="Helical" evidence="7">
    <location>
        <begin position="227"/>
        <end position="244"/>
    </location>
</feature>
<name>A0A8K0NUD1_LADFU</name>
<feature type="transmembrane region" description="Helical" evidence="7">
    <location>
        <begin position="1001"/>
        <end position="1020"/>
    </location>
</feature>
<organism evidence="9 10">
    <name type="scientific">Ladona fulva</name>
    <name type="common">Scarce chaser dragonfly</name>
    <name type="synonym">Libellula fulva</name>
    <dbReference type="NCBI Taxonomy" id="123851"/>
    <lineage>
        <taxon>Eukaryota</taxon>
        <taxon>Metazoa</taxon>
        <taxon>Ecdysozoa</taxon>
        <taxon>Arthropoda</taxon>
        <taxon>Hexapoda</taxon>
        <taxon>Insecta</taxon>
        <taxon>Pterygota</taxon>
        <taxon>Palaeoptera</taxon>
        <taxon>Odonata</taxon>
        <taxon>Epiprocta</taxon>
        <taxon>Anisoptera</taxon>
        <taxon>Libelluloidea</taxon>
        <taxon>Libellulidae</taxon>
        <taxon>Ladona</taxon>
    </lineage>
</organism>
<dbReference type="Gene3D" id="3.90.550.10">
    <property type="entry name" value="Spore Coat Polysaccharide Biosynthesis Protein SpsA, Chain A"/>
    <property type="match status" value="1"/>
</dbReference>